<organism evidence="1 2">
    <name type="scientific">Caerostris darwini</name>
    <dbReference type="NCBI Taxonomy" id="1538125"/>
    <lineage>
        <taxon>Eukaryota</taxon>
        <taxon>Metazoa</taxon>
        <taxon>Ecdysozoa</taxon>
        <taxon>Arthropoda</taxon>
        <taxon>Chelicerata</taxon>
        <taxon>Arachnida</taxon>
        <taxon>Araneae</taxon>
        <taxon>Araneomorphae</taxon>
        <taxon>Entelegynae</taxon>
        <taxon>Araneoidea</taxon>
        <taxon>Araneidae</taxon>
        <taxon>Caerostris</taxon>
    </lineage>
</organism>
<reference evidence="1 2" key="1">
    <citation type="submission" date="2021-06" db="EMBL/GenBank/DDBJ databases">
        <title>Caerostris darwini draft genome.</title>
        <authorList>
            <person name="Kono N."/>
            <person name="Arakawa K."/>
        </authorList>
    </citation>
    <scope>NUCLEOTIDE SEQUENCE [LARGE SCALE GENOMIC DNA]</scope>
</reference>
<proteinExistence type="predicted"/>
<sequence>MQIFNQFSNILITISFPRLIVLMVEQSPLEPFFRGTGRTRQKQKQAAFCLKSFRSSSICNAFSSATEICSLYFQNNAKYLLLVAAAAAPFLEKGGME</sequence>
<gene>
    <name evidence="1" type="ORF">CDAR_564601</name>
</gene>
<dbReference type="Proteomes" id="UP001054837">
    <property type="component" value="Unassembled WGS sequence"/>
</dbReference>
<protein>
    <submittedName>
        <fullName evidence="1">Uncharacterized protein</fullName>
    </submittedName>
</protein>
<accession>A0AAV4TLA6</accession>
<dbReference type="EMBL" id="BPLQ01009655">
    <property type="protein sequence ID" value="GIY45722.1"/>
    <property type="molecule type" value="Genomic_DNA"/>
</dbReference>
<keyword evidence="2" id="KW-1185">Reference proteome</keyword>
<name>A0AAV4TLA6_9ARAC</name>
<evidence type="ECO:0000313" key="1">
    <source>
        <dbReference type="EMBL" id="GIY45722.1"/>
    </source>
</evidence>
<evidence type="ECO:0000313" key="2">
    <source>
        <dbReference type="Proteomes" id="UP001054837"/>
    </source>
</evidence>
<dbReference type="AlphaFoldDB" id="A0AAV4TLA6"/>
<comment type="caution">
    <text evidence="1">The sequence shown here is derived from an EMBL/GenBank/DDBJ whole genome shotgun (WGS) entry which is preliminary data.</text>
</comment>